<evidence type="ECO:0000256" key="1">
    <source>
        <dbReference type="ARBA" id="ARBA00007422"/>
    </source>
</evidence>
<dbReference type="GO" id="GO:0019563">
    <property type="term" value="P:glycerol catabolic process"/>
    <property type="evidence" value="ECO:0007669"/>
    <property type="project" value="TreeGrafter"/>
</dbReference>
<dbReference type="EMBL" id="LCRF01000043">
    <property type="protein sequence ID" value="KKW30369.1"/>
    <property type="molecule type" value="Genomic_DNA"/>
</dbReference>
<dbReference type="PANTHER" id="PTHR21139">
    <property type="entry name" value="TRIOSEPHOSPHATE ISOMERASE"/>
    <property type="match status" value="1"/>
</dbReference>
<gene>
    <name evidence="4" type="ORF">UY74_C0043G0013</name>
</gene>
<evidence type="ECO:0000313" key="4">
    <source>
        <dbReference type="EMBL" id="KKW30369.1"/>
    </source>
</evidence>
<keyword evidence="2 3" id="KW-0413">Isomerase</keyword>
<dbReference type="CDD" id="cd00311">
    <property type="entry name" value="TIM"/>
    <property type="match status" value="1"/>
</dbReference>
<dbReference type="Gene3D" id="3.20.20.70">
    <property type="entry name" value="Aldolase class I"/>
    <property type="match status" value="1"/>
</dbReference>
<dbReference type="PANTHER" id="PTHR21139:SF42">
    <property type="entry name" value="TRIOSEPHOSPHATE ISOMERASE"/>
    <property type="match status" value="1"/>
</dbReference>
<keyword evidence="3" id="KW-0312">Gluconeogenesis</keyword>
<keyword evidence="3" id="KW-0324">Glycolysis</keyword>
<organism evidence="4 5">
    <name type="scientific">Candidatus Kaiserbacteria bacterium GW2011_GWC2_52_8b</name>
    <dbReference type="NCBI Taxonomy" id="1618676"/>
    <lineage>
        <taxon>Bacteria</taxon>
        <taxon>Candidatus Kaiseribacteriota</taxon>
    </lineage>
</organism>
<comment type="pathway">
    <text evidence="3">Carbohydrate degradation; glycolysis; D-glyceraldehyde 3-phosphate from glycerone phosphate: step 1/1.</text>
</comment>
<dbReference type="Pfam" id="PF00121">
    <property type="entry name" value="TIM"/>
    <property type="match status" value="1"/>
</dbReference>
<evidence type="ECO:0000256" key="2">
    <source>
        <dbReference type="ARBA" id="ARBA00023235"/>
    </source>
</evidence>
<comment type="subcellular location">
    <subcellularLocation>
        <location evidence="3">Cytoplasm</location>
    </subcellularLocation>
</comment>
<comment type="caution">
    <text evidence="4">The sequence shown here is derived from an EMBL/GenBank/DDBJ whole genome shotgun (WGS) entry which is preliminary data.</text>
</comment>
<dbReference type="UniPathway" id="UPA00109">
    <property type="reaction ID" value="UER00189"/>
</dbReference>
<comment type="catalytic activity">
    <reaction evidence="3">
        <text>D-glyceraldehyde 3-phosphate = dihydroxyacetone phosphate</text>
        <dbReference type="Rhea" id="RHEA:18585"/>
        <dbReference type="ChEBI" id="CHEBI:57642"/>
        <dbReference type="ChEBI" id="CHEBI:59776"/>
        <dbReference type="EC" id="5.3.1.1"/>
    </reaction>
</comment>
<comment type="subunit">
    <text evidence="3">Homodimer.</text>
</comment>
<comment type="pathway">
    <text evidence="3">Carbohydrate biosynthesis; gluconeogenesis.</text>
</comment>
<dbReference type="GO" id="GO:0005829">
    <property type="term" value="C:cytosol"/>
    <property type="evidence" value="ECO:0007669"/>
    <property type="project" value="TreeGrafter"/>
</dbReference>
<evidence type="ECO:0000256" key="3">
    <source>
        <dbReference type="RuleBase" id="RU363013"/>
    </source>
</evidence>
<dbReference type="Proteomes" id="UP000034445">
    <property type="component" value="Unassembled WGS sequence"/>
</dbReference>
<dbReference type="PROSITE" id="PS51440">
    <property type="entry name" value="TIM_2"/>
    <property type="match status" value="1"/>
</dbReference>
<dbReference type="InterPro" id="IPR035990">
    <property type="entry name" value="TIM_sf"/>
</dbReference>
<name>A0A0G2AD51_9BACT</name>
<dbReference type="EC" id="5.3.1.1" evidence="3"/>
<comment type="similarity">
    <text evidence="1 3">Belongs to the triosephosphate isomerase family.</text>
</comment>
<proteinExistence type="inferred from homology"/>
<dbReference type="GO" id="GO:0046166">
    <property type="term" value="P:glyceraldehyde-3-phosphate biosynthetic process"/>
    <property type="evidence" value="ECO:0007669"/>
    <property type="project" value="TreeGrafter"/>
</dbReference>
<dbReference type="GO" id="GO:0006094">
    <property type="term" value="P:gluconeogenesis"/>
    <property type="evidence" value="ECO:0007669"/>
    <property type="project" value="UniProtKB-UniPathway"/>
</dbReference>
<dbReference type="InterPro" id="IPR013785">
    <property type="entry name" value="Aldolase_TIM"/>
</dbReference>
<protein>
    <recommendedName>
        <fullName evidence="3">Triosephosphate isomerase</fullName>
        <ecNumber evidence="3">5.3.1.1</ecNumber>
    </recommendedName>
</protein>
<dbReference type="InterPro" id="IPR000652">
    <property type="entry name" value="Triosephosphate_isomerase"/>
</dbReference>
<dbReference type="AlphaFoldDB" id="A0A0G2AD51"/>
<sequence>MKSIVVANWKMNPPTFRAAKKLLEVTKKSAERSGALIVVAPHAVQNAHFEGSGAYTGEISLQQAHDAGASYVVIGHAERRAMGESEDDTRKKVAAALARSMTPILCVGEKSRSASGEYFGVVKQQLRAGFTNVPAGKVARVIVAYEPIWAIGAEAAMSPRDMHEMSIFIRKTIVEMHGELGHRVVILYGGSIDEKNAGEMLRLGDVRGLLVGRASADPVRVSALLRSL</sequence>
<dbReference type="UniPathway" id="UPA00138"/>
<keyword evidence="3" id="KW-0963">Cytoplasm</keyword>
<reference evidence="4 5" key="1">
    <citation type="journal article" date="2015" name="Nature">
        <title>rRNA introns, odd ribosomes, and small enigmatic genomes across a large radiation of phyla.</title>
        <authorList>
            <person name="Brown C.T."/>
            <person name="Hug L.A."/>
            <person name="Thomas B.C."/>
            <person name="Sharon I."/>
            <person name="Castelle C.J."/>
            <person name="Singh A."/>
            <person name="Wilkins M.J."/>
            <person name="Williams K.H."/>
            <person name="Banfield J.F."/>
        </authorList>
    </citation>
    <scope>NUCLEOTIDE SEQUENCE [LARGE SCALE GENOMIC DNA]</scope>
</reference>
<dbReference type="GO" id="GO:0004807">
    <property type="term" value="F:triose-phosphate isomerase activity"/>
    <property type="evidence" value="ECO:0007669"/>
    <property type="project" value="UniProtKB-EC"/>
</dbReference>
<evidence type="ECO:0000313" key="5">
    <source>
        <dbReference type="Proteomes" id="UP000034445"/>
    </source>
</evidence>
<dbReference type="PATRIC" id="fig|1618676.3.peg.820"/>
<dbReference type="GO" id="GO:0006096">
    <property type="term" value="P:glycolytic process"/>
    <property type="evidence" value="ECO:0007669"/>
    <property type="project" value="UniProtKB-UniPathway"/>
</dbReference>
<dbReference type="SUPFAM" id="SSF51351">
    <property type="entry name" value="Triosephosphate isomerase (TIM)"/>
    <property type="match status" value="1"/>
</dbReference>
<accession>A0A0G2AD51</accession>